<dbReference type="AlphaFoldDB" id="A0A845A9W5"/>
<accession>A0A845A9W5</accession>
<proteinExistence type="predicted"/>
<dbReference type="RefSeq" id="WP_160739357.1">
    <property type="nucleotide sequence ID" value="NZ_WTYQ01000003.1"/>
</dbReference>
<evidence type="ECO:0008006" key="3">
    <source>
        <dbReference type="Google" id="ProtNLM"/>
    </source>
</evidence>
<keyword evidence="2" id="KW-1185">Reference proteome</keyword>
<reference evidence="1 2" key="1">
    <citation type="submission" date="2019-12" db="EMBL/GenBank/DDBJ databases">
        <title>Genomic-based taxomic classification of the family Erythrobacteraceae.</title>
        <authorList>
            <person name="Xu L."/>
        </authorList>
    </citation>
    <scope>NUCLEOTIDE SEQUENCE [LARGE SCALE GENOMIC DNA]</scope>
    <source>
        <strain evidence="1 2">DSM 18604</strain>
    </source>
</reference>
<organism evidence="1 2">
    <name type="scientific">Altericroceibacterium indicum</name>
    <dbReference type="NCBI Taxonomy" id="374177"/>
    <lineage>
        <taxon>Bacteria</taxon>
        <taxon>Pseudomonadati</taxon>
        <taxon>Pseudomonadota</taxon>
        <taxon>Alphaproteobacteria</taxon>
        <taxon>Sphingomonadales</taxon>
        <taxon>Erythrobacteraceae</taxon>
        <taxon>Altericroceibacterium</taxon>
    </lineage>
</organism>
<evidence type="ECO:0000313" key="2">
    <source>
        <dbReference type="Proteomes" id="UP000460561"/>
    </source>
</evidence>
<sequence length="677" mass="68937">MNIFRALRHLSGDFQGNVMIIAALSLPVVIGSAGLAVDLNRGYEQRVFNQRAADMGALAAAMAYKAKAEAGILTPTAQNMALANGLTGANVAASLVKNFPEEGDESVRVVVTKPVPYMLARVLGFSGNYNVSAESYAILFSDDPYSAPCYLALSDGAAAITVTGGASIDAPDCAVAAVGSIDNKGELIRGNDIISGEGDITVGYGKLEAETLRYGGSFKAPDWNSNIPPEDKRINQTTVLTDPWAENAELASAFSKLGTTAAMPSFGDPTTPNGSNWDFSWNPSNAVKAYRVGTTGDYVVPAGNYTIGKLTVAGGINVRFENGSNITIANGFDHDGSSFNFGNANLYVNGGFDTGYSGVTIGDGALWIGSGKVIFAGTNTKGNGNVIINDDLKLGGGQHLRMGNGSHYFGMVDLGGGGTAGLGSGDFVARKGVQVGGDSELAIGNGNVVLGKVANGNAVQLQGSGAFLMGDGTFSADGTISTDGGSKIAFGKTANHYINGDMSIKGGALFGAGRYTVNGDVSNGTGGATWPYTSKVNGKTYGQMLEGVNVAGFDMAGVNVSFILQGALNLSGGARTKLLAATESVSGAQIGEMLLASMTTNHVTWSGGSSNVFGGVIYFPKAEIKLSGGNATVDNGQCFSLVGDKISVTGGAATGSACKSMLGNAGSGSSGDIRLVR</sequence>
<gene>
    <name evidence="1" type="ORF">GRI39_08830</name>
</gene>
<dbReference type="EMBL" id="WTYQ01000003">
    <property type="protein sequence ID" value="MXP26139.1"/>
    <property type="molecule type" value="Genomic_DNA"/>
</dbReference>
<dbReference type="Proteomes" id="UP000460561">
    <property type="component" value="Unassembled WGS sequence"/>
</dbReference>
<protein>
    <recommendedName>
        <fullName evidence="3">Flp pilus-assembly TadG-like N-terminal domain-containing protein</fullName>
    </recommendedName>
</protein>
<dbReference type="OrthoDB" id="7418122at2"/>
<evidence type="ECO:0000313" key="1">
    <source>
        <dbReference type="EMBL" id="MXP26139.1"/>
    </source>
</evidence>
<name>A0A845A9W5_9SPHN</name>
<comment type="caution">
    <text evidence="1">The sequence shown here is derived from an EMBL/GenBank/DDBJ whole genome shotgun (WGS) entry which is preliminary data.</text>
</comment>